<sequence>MKEIRIHGRGGQGSVTAAEMLSVAAFEDGKFSQAFPAFGVERRGAPVQAFTRISDSPIRLRSQIYAPDYVIVQDATLLETVNVASGIKDDGIIIVNTTEKPESLKLNTKARVMTVDATKVAMDVMGIPIVNTVLLGAFAGATGEINVESIQKAIRARFAGKVGEKNAQAIQKAYQLIRGEEE</sequence>
<dbReference type="AlphaFoldDB" id="A0A0E3SH51"/>
<gene>
    <name evidence="9" type="ORF">MSHOH_4068</name>
</gene>
<dbReference type="NCBIfam" id="NF040683">
    <property type="entry name" value="PorC_Meth_Thtga"/>
    <property type="match status" value="1"/>
</dbReference>
<evidence type="ECO:0000256" key="2">
    <source>
        <dbReference type="ARBA" id="ARBA00012822"/>
    </source>
</evidence>
<keyword evidence="4 9" id="KW-0560">Oxidoreductase</keyword>
<proteinExistence type="predicted"/>
<dbReference type="HOGENOM" id="CLU_087284_2_0_2"/>
<evidence type="ECO:0000256" key="1">
    <source>
        <dbReference type="ARBA" id="ARBA00011595"/>
    </source>
</evidence>
<keyword evidence="10" id="KW-1185">Reference proteome</keyword>
<dbReference type="RefSeq" id="WP_048142871.1">
    <property type="nucleotide sequence ID" value="NZ_CP009516.1"/>
</dbReference>
<feature type="domain" description="Pyruvate/ketoisovalerate oxidoreductase catalytic" evidence="8">
    <location>
        <begin position="10"/>
        <end position="175"/>
    </location>
</feature>
<dbReference type="NCBIfam" id="NF006321">
    <property type="entry name" value="PRK08534.1"/>
    <property type="match status" value="1"/>
</dbReference>
<dbReference type="NCBIfam" id="TIGR02175">
    <property type="entry name" value="PorC_KorC"/>
    <property type="match status" value="1"/>
</dbReference>
<evidence type="ECO:0000256" key="7">
    <source>
        <dbReference type="ARBA" id="ARBA00049357"/>
    </source>
</evidence>
<name>A0A0E3SH51_9EURY</name>
<evidence type="ECO:0000259" key="8">
    <source>
        <dbReference type="Pfam" id="PF01558"/>
    </source>
</evidence>
<evidence type="ECO:0000256" key="3">
    <source>
        <dbReference type="ARBA" id="ARBA00019586"/>
    </source>
</evidence>
<dbReference type="InterPro" id="IPR011894">
    <property type="entry name" value="PorC_KorC"/>
</dbReference>
<dbReference type="KEGG" id="mhor:MSHOH_4068"/>
<dbReference type="Gene3D" id="3.40.920.10">
    <property type="entry name" value="Pyruvate-ferredoxin oxidoreductase, PFOR, domain III"/>
    <property type="match status" value="1"/>
</dbReference>
<comment type="catalytic activity">
    <reaction evidence="7">
        <text>2 oxidized [2Fe-2S]-[ferredoxin] + pyruvate + CoA = 2 reduced [2Fe-2S]-[ferredoxin] + acetyl-CoA + CO2 + H(+)</text>
        <dbReference type="Rhea" id="RHEA:12765"/>
        <dbReference type="Rhea" id="RHEA-COMP:10000"/>
        <dbReference type="Rhea" id="RHEA-COMP:10001"/>
        <dbReference type="ChEBI" id="CHEBI:15361"/>
        <dbReference type="ChEBI" id="CHEBI:15378"/>
        <dbReference type="ChEBI" id="CHEBI:16526"/>
        <dbReference type="ChEBI" id="CHEBI:33737"/>
        <dbReference type="ChEBI" id="CHEBI:33738"/>
        <dbReference type="ChEBI" id="CHEBI:57287"/>
        <dbReference type="ChEBI" id="CHEBI:57288"/>
        <dbReference type="EC" id="1.2.7.1"/>
    </reaction>
</comment>
<dbReference type="PANTHER" id="PTHR43366:SF1">
    <property type="entry name" value="PYRUVATE SYNTHASE SUBUNIT PORC"/>
    <property type="match status" value="1"/>
</dbReference>
<dbReference type="GO" id="GO:0019164">
    <property type="term" value="F:pyruvate synthase activity"/>
    <property type="evidence" value="ECO:0007669"/>
    <property type="project" value="UniProtKB-EC"/>
</dbReference>
<evidence type="ECO:0000256" key="5">
    <source>
        <dbReference type="ARBA" id="ARBA00044813"/>
    </source>
</evidence>
<organism evidence="9 10">
    <name type="scientific">Methanosarcina horonobensis HB-1 = JCM 15518</name>
    <dbReference type="NCBI Taxonomy" id="1434110"/>
    <lineage>
        <taxon>Archaea</taxon>
        <taxon>Methanobacteriati</taxon>
        <taxon>Methanobacteriota</taxon>
        <taxon>Stenosarchaea group</taxon>
        <taxon>Methanomicrobia</taxon>
        <taxon>Methanosarcinales</taxon>
        <taxon>Methanosarcinaceae</taxon>
        <taxon>Methanosarcina</taxon>
    </lineage>
</organism>
<protein>
    <recommendedName>
        <fullName evidence="3">Pyruvate synthase subunit PorC</fullName>
        <ecNumber evidence="2">1.2.7.1</ecNumber>
    </recommendedName>
    <alternativeName>
        <fullName evidence="6">Pyruvate oxidoreductase gamma chain</fullName>
    </alternativeName>
    <alternativeName>
        <fullName evidence="5">Pyruvic-ferredoxin oxidoreductase subunit gamma</fullName>
    </alternativeName>
</protein>
<dbReference type="SUPFAM" id="SSF53323">
    <property type="entry name" value="Pyruvate-ferredoxin oxidoreductase, PFOR, domain III"/>
    <property type="match status" value="1"/>
</dbReference>
<evidence type="ECO:0000313" key="9">
    <source>
        <dbReference type="EMBL" id="AKB80551.1"/>
    </source>
</evidence>
<dbReference type="EMBL" id="CP009516">
    <property type="protein sequence ID" value="AKB80551.1"/>
    <property type="molecule type" value="Genomic_DNA"/>
</dbReference>
<keyword evidence="9" id="KW-0670">Pyruvate</keyword>
<accession>A0A0E3SH51</accession>
<evidence type="ECO:0000256" key="4">
    <source>
        <dbReference type="ARBA" id="ARBA00023002"/>
    </source>
</evidence>
<dbReference type="EC" id="1.2.7.1" evidence="2"/>
<dbReference type="InterPro" id="IPR019752">
    <property type="entry name" value="Pyrv/ketoisovalerate_OxRed_cat"/>
</dbReference>
<dbReference type="Pfam" id="PF01558">
    <property type="entry name" value="POR"/>
    <property type="match status" value="1"/>
</dbReference>
<dbReference type="InterPro" id="IPR002869">
    <property type="entry name" value="Pyrv_flavodox_OxRed_cen"/>
</dbReference>
<dbReference type="Proteomes" id="UP000033101">
    <property type="component" value="Chromosome"/>
</dbReference>
<dbReference type="STRING" id="1434110.MSHOH_4068"/>
<dbReference type="GeneID" id="24833443"/>
<comment type="subunit">
    <text evidence="1">Heterotetramer of one alpha, one beta, one delta and one gamma chain.</text>
</comment>
<dbReference type="PANTHER" id="PTHR43366">
    <property type="entry name" value="PYRUVATE SYNTHASE SUBUNIT PORC"/>
    <property type="match status" value="1"/>
</dbReference>
<dbReference type="OrthoDB" id="372091at2157"/>
<dbReference type="InterPro" id="IPR051626">
    <property type="entry name" value="Oxidoreductase_gamma_subunit"/>
</dbReference>
<dbReference type="PATRIC" id="fig|1434110.4.peg.5182"/>
<evidence type="ECO:0000313" key="10">
    <source>
        <dbReference type="Proteomes" id="UP000033101"/>
    </source>
</evidence>
<evidence type="ECO:0000256" key="6">
    <source>
        <dbReference type="ARBA" id="ARBA00044815"/>
    </source>
</evidence>
<dbReference type="InterPro" id="IPR053412">
    <property type="entry name" value="Pyruvate_synthase_PorC"/>
</dbReference>
<reference evidence="9 10" key="1">
    <citation type="submission" date="2014-07" db="EMBL/GenBank/DDBJ databases">
        <title>Methanogenic archaea and the global carbon cycle.</title>
        <authorList>
            <person name="Henriksen J.R."/>
            <person name="Luke J."/>
            <person name="Reinhart S."/>
            <person name="Benedict M.N."/>
            <person name="Youngblut N.D."/>
            <person name="Metcalf M.E."/>
            <person name="Whitaker R.J."/>
            <person name="Metcalf W.W."/>
        </authorList>
    </citation>
    <scope>NUCLEOTIDE SEQUENCE [LARGE SCALE GENOMIC DNA]</scope>
    <source>
        <strain evidence="9 10">HB-1</strain>
    </source>
</reference>